<reference evidence="1 2" key="1">
    <citation type="submission" date="2024-04" db="EMBL/GenBank/DDBJ databases">
        <title>Tritrichomonas musculus Genome.</title>
        <authorList>
            <person name="Alves-Ferreira E."/>
            <person name="Grigg M."/>
            <person name="Lorenzi H."/>
            <person name="Galac M."/>
        </authorList>
    </citation>
    <scope>NUCLEOTIDE SEQUENCE [LARGE SCALE GENOMIC DNA]</scope>
    <source>
        <strain evidence="1 2">EAF2021</strain>
    </source>
</reference>
<keyword evidence="2" id="KW-1185">Reference proteome</keyword>
<name>A0ABR2IPB6_9EUKA</name>
<dbReference type="PANTHER" id="PTHR24159:SF5">
    <property type="entry name" value="ANK_REP_REGION DOMAIN-CONTAINING PROTEIN"/>
    <property type="match status" value="1"/>
</dbReference>
<evidence type="ECO:0008006" key="3">
    <source>
        <dbReference type="Google" id="ProtNLM"/>
    </source>
</evidence>
<gene>
    <name evidence="1" type="ORF">M9Y10_011087</name>
</gene>
<accession>A0ABR2IPB6</accession>
<comment type="caution">
    <text evidence="1">The sequence shown here is derived from an EMBL/GenBank/DDBJ whole genome shotgun (WGS) entry which is preliminary data.</text>
</comment>
<dbReference type="EMBL" id="JAPFFF010000016">
    <property type="protein sequence ID" value="KAK8865531.1"/>
    <property type="molecule type" value="Genomic_DNA"/>
</dbReference>
<dbReference type="InterPro" id="IPR036770">
    <property type="entry name" value="Ankyrin_rpt-contain_sf"/>
</dbReference>
<dbReference type="Proteomes" id="UP001470230">
    <property type="component" value="Unassembled WGS sequence"/>
</dbReference>
<sequence>MSVQQYLSDMKKVQILLLKFIDCELNSDAYFTKFIQLIDNLKIPKNPDLFKSLLELILNIANHHHRVSDFYDKIFKILKNYKKEIQENFTNSSIFNFFESNKRLVLFLIDEKLLIIDKTIANSILAKNDNYKYYFGKELAPFNGNSRISADFEEKRRSGESNDDDIAAIIRNDLIDDFIEKTKNKSSYSMRVEITYCDTNILFEHFYGEYIFYAAFFGSVQIFNYLLKDKYFYSYEKKDVWIYSIHSNNPEMIFILEEKNIKLEPKQYEEFVQEAIKCHHNDIAIYIQNNYIDKNLDETFKIGLLYYNFAFLRKELINESNIYIFEGNHLPIVKIFKENKDFDVNKKLYGIRHIFKGLL</sequence>
<protein>
    <recommendedName>
        <fullName evidence="3">DUF3447 domain-containing protein</fullName>
    </recommendedName>
</protein>
<evidence type="ECO:0000313" key="2">
    <source>
        <dbReference type="Proteomes" id="UP001470230"/>
    </source>
</evidence>
<dbReference type="SUPFAM" id="SSF48403">
    <property type="entry name" value="Ankyrin repeat"/>
    <property type="match status" value="1"/>
</dbReference>
<proteinExistence type="predicted"/>
<dbReference type="PANTHER" id="PTHR24159">
    <property type="match status" value="1"/>
</dbReference>
<evidence type="ECO:0000313" key="1">
    <source>
        <dbReference type="EMBL" id="KAK8865531.1"/>
    </source>
</evidence>
<organism evidence="1 2">
    <name type="scientific">Tritrichomonas musculus</name>
    <dbReference type="NCBI Taxonomy" id="1915356"/>
    <lineage>
        <taxon>Eukaryota</taxon>
        <taxon>Metamonada</taxon>
        <taxon>Parabasalia</taxon>
        <taxon>Tritrichomonadida</taxon>
        <taxon>Tritrichomonadidae</taxon>
        <taxon>Tritrichomonas</taxon>
    </lineage>
</organism>